<dbReference type="RefSeq" id="WP_236331798.1">
    <property type="nucleotide sequence ID" value="NZ_JAKIJS010000001.1"/>
</dbReference>
<name>A0ABS9GYD6_9BACL</name>
<dbReference type="EMBL" id="JAKIJS010000001">
    <property type="protein sequence ID" value="MCF6136766.1"/>
    <property type="molecule type" value="Genomic_DNA"/>
</dbReference>
<proteinExistence type="predicted"/>
<accession>A0ABS9GYD6</accession>
<evidence type="ECO:0000313" key="1">
    <source>
        <dbReference type="EMBL" id="MCF6136766.1"/>
    </source>
</evidence>
<keyword evidence="2" id="KW-1185">Reference proteome</keyword>
<organism evidence="1 2">
    <name type="scientific">Pseudalkalibacillus berkeleyi</name>
    <dbReference type="NCBI Taxonomy" id="1069813"/>
    <lineage>
        <taxon>Bacteria</taxon>
        <taxon>Bacillati</taxon>
        <taxon>Bacillota</taxon>
        <taxon>Bacilli</taxon>
        <taxon>Bacillales</taxon>
        <taxon>Fictibacillaceae</taxon>
        <taxon>Pseudalkalibacillus</taxon>
    </lineage>
</organism>
<dbReference type="Proteomes" id="UP001649381">
    <property type="component" value="Unassembled WGS sequence"/>
</dbReference>
<protein>
    <recommendedName>
        <fullName evidence="3">WYL domain-containing protein</fullName>
    </recommendedName>
</protein>
<evidence type="ECO:0008006" key="3">
    <source>
        <dbReference type="Google" id="ProtNLM"/>
    </source>
</evidence>
<gene>
    <name evidence="1" type="ORF">L2716_03425</name>
</gene>
<dbReference type="PROSITE" id="PS52050">
    <property type="entry name" value="WYL"/>
    <property type="match status" value="1"/>
</dbReference>
<sequence length="77" mass="8967">MKRMLIRAFEQRKPIEIVYLSTDGAITQRVIWISNVTESSITGYCSLRKQTRTFSIDRILSSRLIPYHNKKSNDYAG</sequence>
<comment type="caution">
    <text evidence="1">The sequence shown here is derived from an EMBL/GenBank/DDBJ whole genome shotgun (WGS) entry which is preliminary data.</text>
</comment>
<reference evidence="1 2" key="1">
    <citation type="submission" date="2022-01" db="EMBL/GenBank/DDBJ databases">
        <title>Alkalihalobacillus sp. EGI L200015, a novel bacterium isolated from a salt lake sediment.</title>
        <authorList>
            <person name="Gao L."/>
            <person name="Fang B.-Z."/>
            <person name="Li W.-J."/>
        </authorList>
    </citation>
    <scope>NUCLEOTIDE SEQUENCE [LARGE SCALE GENOMIC DNA]</scope>
    <source>
        <strain evidence="1 2">KCTC 12718</strain>
    </source>
</reference>
<evidence type="ECO:0000313" key="2">
    <source>
        <dbReference type="Proteomes" id="UP001649381"/>
    </source>
</evidence>